<sequence length="82" mass="8331">MSSSSNGTFSSCKSKMEGEVMSSIPTGVSTLQSSITFKDSCCGLIPWCGLLEGQFGPPSILSLGFSVSALPSSCAQAAELSS</sequence>
<accession>A0A2N9HWX7</accession>
<gene>
    <name evidence="1" type="ORF">FSB_LOCUS44096</name>
</gene>
<reference evidence="1" key="1">
    <citation type="submission" date="2018-02" db="EMBL/GenBank/DDBJ databases">
        <authorList>
            <person name="Cohen D.B."/>
            <person name="Kent A.D."/>
        </authorList>
    </citation>
    <scope>NUCLEOTIDE SEQUENCE</scope>
</reference>
<dbReference type="EMBL" id="OIVN01004235">
    <property type="protein sequence ID" value="SPD16214.1"/>
    <property type="molecule type" value="Genomic_DNA"/>
</dbReference>
<organism evidence="1">
    <name type="scientific">Fagus sylvatica</name>
    <name type="common">Beechnut</name>
    <dbReference type="NCBI Taxonomy" id="28930"/>
    <lineage>
        <taxon>Eukaryota</taxon>
        <taxon>Viridiplantae</taxon>
        <taxon>Streptophyta</taxon>
        <taxon>Embryophyta</taxon>
        <taxon>Tracheophyta</taxon>
        <taxon>Spermatophyta</taxon>
        <taxon>Magnoliopsida</taxon>
        <taxon>eudicotyledons</taxon>
        <taxon>Gunneridae</taxon>
        <taxon>Pentapetalae</taxon>
        <taxon>rosids</taxon>
        <taxon>fabids</taxon>
        <taxon>Fagales</taxon>
        <taxon>Fagaceae</taxon>
        <taxon>Fagus</taxon>
    </lineage>
</organism>
<dbReference type="AlphaFoldDB" id="A0A2N9HWX7"/>
<proteinExistence type="predicted"/>
<name>A0A2N9HWX7_FAGSY</name>
<evidence type="ECO:0000313" key="1">
    <source>
        <dbReference type="EMBL" id="SPD16214.1"/>
    </source>
</evidence>
<protein>
    <submittedName>
        <fullName evidence="1">Uncharacterized protein</fullName>
    </submittedName>
</protein>